<protein>
    <submittedName>
        <fullName evidence="1">NlpBDapX lipoprotein</fullName>
    </submittedName>
</protein>
<evidence type="ECO:0000313" key="1">
    <source>
        <dbReference type="EMBL" id="SPS04863.1"/>
    </source>
</evidence>
<dbReference type="Pfam" id="PF06804">
    <property type="entry name" value="Lipoprotein_18"/>
    <property type="match status" value="1"/>
</dbReference>
<gene>
    <name evidence="1" type="ORF">NITFAB_0452</name>
</gene>
<keyword evidence="1" id="KW-0449">Lipoprotein</keyword>
<dbReference type="Gene3D" id="3.30.310.170">
    <property type="entry name" value="Outer membrane protein assembly factor BamC"/>
    <property type="match status" value="1"/>
</dbReference>
<reference evidence="1" key="1">
    <citation type="submission" date="2018-05" db="EMBL/GenBank/DDBJ databases">
        <authorList>
            <person name="Lanie J.A."/>
            <person name="Ng W.-L."/>
            <person name="Kazmierczak K.M."/>
            <person name="Andrzejewski T.M."/>
            <person name="Davidsen T.M."/>
            <person name="Wayne K.J."/>
            <person name="Tettelin H."/>
            <person name="Glass J.I."/>
            <person name="Rusch D."/>
            <person name="Podicherti R."/>
            <person name="Tsui H.-C.T."/>
            <person name="Winkler M.E."/>
        </authorList>
    </citation>
    <scope>NUCLEOTIDE SEQUENCE</scope>
    <source>
        <strain evidence="1">KNB</strain>
    </source>
</reference>
<accession>A0A2X0QS15</accession>
<organism evidence="1">
    <name type="scientific">Candidatus Nitrotoga fabula</name>
    <dbReference type="NCBI Taxonomy" id="2182327"/>
    <lineage>
        <taxon>Bacteria</taxon>
        <taxon>Pseudomonadati</taxon>
        <taxon>Pseudomonadota</taxon>
        <taxon>Betaproteobacteria</taxon>
        <taxon>Nitrosomonadales</taxon>
        <taxon>Gallionellaceae</taxon>
        <taxon>Candidatus Nitrotoga</taxon>
    </lineage>
</organism>
<dbReference type="AlphaFoldDB" id="A0A2X0QS15"/>
<dbReference type="InterPro" id="IPR042268">
    <property type="entry name" value="BamC_C"/>
</dbReference>
<proteinExistence type="predicted"/>
<dbReference type="InterPro" id="IPR010653">
    <property type="entry name" value="NlpB/DapX"/>
</dbReference>
<dbReference type="PROSITE" id="PS51257">
    <property type="entry name" value="PROKAR_LIPOPROTEIN"/>
    <property type="match status" value="1"/>
</dbReference>
<sequence>MIELKVINCFKLYMRPLNVNALILLLLVLVGCSSIGIEKQRINYKSGATKVSTLEVPPDLTVPVTKNQHIIPEKNGESVANFSDYLKGGQGIQSGLGSIVLPEIQNVQLERSGNQRWLAVTGKVEHIWPLVKEFWQEQGFNIKSDNSVAGIIETDWAERQANVQEKGLTKLIGKVFEQLHSSGEQDMYRTRLERSKDGSSIEIYISHRGMEEVQQADKKGFQWRPRPNDPELEASMLQLLMIKLGGEGKADVKADQKHKPLNLTGKSSSLQGGLNMPKLQKIDGNDVITLNEPFDKSWRKVGLALDQAGIQVQDKDRDKGIYYINADNAGGVKEKNWFSRIMFWRNENGSNSVKNSEERVPRYRVMVRENNAGSEVGVRNQQDGKDQATQRIVEALYNQLVK</sequence>
<dbReference type="EMBL" id="LS423452">
    <property type="protein sequence ID" value="SPS04863.1"/>
    <property type="molecule type" value="Genomic_DNA"/>
</dbReference>
<name>A0A2X0QS15_9PROT</name>